<feature type="compositionally biased region" description="Basic and acidic residues" evidence="2">
    <location>
        <begin position="317"/>
        <end position="330"/>
    </location>
</feature>
<gene>
    <name evidence="3" type="ORF">QTO34_004903</name>
</gene>
<feature type="compositionally biased region" description="Low complexity" evidence="2">
    <location>
        <begin position="1475"/>
        <end position="1488"/>
    </location>
</feature>
<feature type="compositionally biased region" description="Polar residues" evidence="2">
    <location>
        <begin position="362"/>
        <end position="375"/>
    </location>
</feature>
<dbReference type="GO" id="GO:0008017">
    <property type="term" value="F:microtubule binding"/>
    <property type="evidence" value="ECO:0007669"/>
    <property type="project" value="InterPro"/>
</dbReference>
<feature type="region of interest" description="Disordered" evidence="2">
    <location>
        <begin position="1165"/>
        <end position="1224"/>
    </location>
</feature>
<feature type="compositionally biased region" description="Pro residues" evidence="2">
    <location>
        <begin position="1706"/>
        <end position="1741"/>
    </location>
</feature>
<dbReference type="EMBL" id="JAULJE010000015">
    <property type="protein sequence ID" value="KAK1333905.1"/>
    <property type="molecule type" value="Genomic_DNA"/>
</dbReference>
<keyword evidence="1" id="KW-0175">Coiled coil</keyword>
<evidence type="ECO:0000256" key="1">
    <source>
        <dbReference type="SAM" id="Coils"/>
    </source>
</evidence>
<feature type="region of interest" description="Disordered" evidence="2">
    <location>
        <begin position="1577"/>
        <end position="1663"/>
    </location>
</feature>
<feature type="compositionally biased region" description="Polar residues" evidence="2">
    <location>
        <begin position="156"/>
        <end position="166"/>
    </location>
</feature>
<feature type="compositionally biased region" description="Pro residues" evidence="2">
    <location>
        <begin position="1195"/>
        <end position="1204"/>
    </location>
</feature>
<proteinExistence type="predicted"/>
<feature type="compositionally biased region" description="Polar residues" evidence="2">
    <location>
        <begin position="1240"/>
        <end position="1249"/>
    </location>
</feature>
<feature type="compositionally biased region" description="Low complexity" evidence="2">
    <location>
        <begin position="1651"/>
        <end position="1663"/>
    </location>
</feature>
<feature type="region of interest" description="Disordered" evidence="2">
    <location>
        <begin position="317"/>
        <end position="440"/>
    </location>
</feature>
<feature type="coiled-coil region" evidence="1">
    <location>
        <begin position="897"/>
        <end position="935"/>
    </location>
</feature>
<feature type="compositionally biased region" description="Basic residues" evidence="2">
    <location>
        <begin position="176"/>
        <end position="185"/>
    </location>
</feature>
<evidence type="ECO:0000256" key="2">
    <source>
        <dbReference type="SAM" id="MobiDB-lite"/>
    </source>
</evidence>
<dbReference type="InterPro" id="IPR028750">
    <property type="entry name" value="CEP350/CC187"/>
</dbReference>
<feature type="compositionally biased region" description="Polar residues" evidence="2">
    <location>
        <begin position="1176"/>
        <end position="1193"/>
    </location>
</feature>
<feature type="region of interest" description="Disordered" evidence="2">
    <location>
        <begin position="976"/>
        <end position="1018"/>
    </location>
</feature>
<protein>
    <recommendedName>
        <fullName evidence="5">Coiled-coil domain-containing protein 187</fullName>
    </recommendedName>
</protein>
<sequence length="1902" mass="200559">MAQAHPRDSQGPLPLLPQGPRETSCPEGQRQAQGRRAASSCSRGGPPGRPEVAQALPTARRPSGGALQARRPGAGLQPPCLDSRRRGPGWGQLGVIGPPVRLLGGPQVVRTCPQAQKERPPLVRGSPQQRGESNSRLEQLREKIRAQACWQASCASLGTSMPSSASHLLRASPPAPRRKVRKLKKAPPAPACAGFGNPSAAGRAVQDKATPGQERVPSRGSQRQASAPREKHKSMKSSSCKREKAPRSSTRRAAKDQGDTEDPVGPRTPRPAAVRSDPQVSAHMPNLASCNEAGSIQSAMAVLQDLRRQIQAGLELAQDHRRRGEQERRPLAGRRPQGRWSAPDVRAAPRRSSQGPAKGVHCSSSECARSASTEQRWGASTRRESSPQRTWFPQGRDPTFQRPGSPPERPRSASAGQRARAPCNDWEASPRGLWSPPAQRPWSASFVKRASVPVQGRAHPWPRPAQSTSQLAPGQEKEARLPPPCPKPRGSLGHPYSPASLREFMRQKALARQQQVLEEKASAAQARELRSQRLQDVYRQQREAVRGRAGPTKAFPLVSQTTPSIVTFVPHSAPPRGQDAPGSGGSPTQQWSKVTSGMVLGDQEAPGSFCLCLDRALNHEPLQTGGPQEGWVGAPLPTSAGSPSGPLKLQDLTAHPPRPGLCIYLGPEEAERLGTRGPLHFRYKQARLQALETMANVLKQRIDLLTAKLLGADTAGTLEGLPSNLAPSRPSTCGASLPPSLGAPKPVVPACPRTVVPDASRGSPWRWADVRARLLLSPACLPDGETLLWSPGWEQRRSVSPGGHLAYSPPGSMEDGCLELDRRLARDTASVQALGPLAGSSLEVPAPPDPACGSLWLEEIPSARGAGLVTPWTLQSCGQQEPGRHFSDLQQKSLSFLQALKLDQQKQEQALALLRQRAELEVWETQKALDELLSKHRLVRRMEKRKTQARPGAAPELEGLRLWAGPDLKPPWSAVTARSRCVQGRDGGARPTWKPPLGRDAAAPSWGPKDGRERPAGQSAYAAPLQEPEPGHAPSQLPLARLYPWDHPVHQVLGRSPREEELLRLREEAVQAKTSWEPAWREWQRCPGSQGSEAALVLAEKQPQGLSSLEQGQRETRRPGSSRLLSCQERTLLLRHHRHVLSVQRAVARLRQELLATAQLLQGSSPEAKATWEWGSETSQQPVGPAQASSCSPTPLRPRSPSAPGPWRSPESPRVPPPAWGEETSMADGWVDAQEGLVESGSQMGQAQPQPLVHSGDLGSEGKPCTSSRGQGGPCSPREASQVAEGSASRVGAELELGFASSPGREAPEMEGQWSEEQRCGVCGGYLGPGDPRAGEARTPHPGQGSPPPQLPAPSALDSPPASVPGTCSGSSVGSRTPSSVSGLSCPSLQEFQKVSAILVQLSDSSAPCQTGRPGTPRMQTWAHPGSPLLEPPGGGTGVEDRQPAGPRPLRGSPTASGPGLLRAGQPRLRPDVPSPGSGSELSEASSEVWDEDSPLEPGTGAQPAAGRPFPAGGSSDLEVGGAPSKALLSPGPGGGQEASGTGGSLTSELDAGKASWPCPEAACTACLPRAPSCSHAALSLPFPSGSSGSKGAGPRRRDGPLQASTDCPEGPREADLSPQTDRNPPRAPPATPRVLAALRAESRAPGHVGSGAPAAPGEASPALEGSVLPEILSPVDEVLSYSSADLPSSTHRAAPRLPPSQQAAGPPPAPPPRTSLPHLKTPPPAPGSYPPCLRPRPWGPRRPALPGGRCTGQEPRGPTGESHSTGRNQAVGDQWSEPVGWLRSPSCGGAGNALAGPPGQSVQPPTLSGEARWEDLPALLTAGHTGLAGPWQGDSAPALDGGPCVGPGGGRAEVVDLVSTQLSRRILCDTLAVLSELAPRAARGQESWQVPAVSQASRGSR</sequence>
<feature type="compositionally biased region" description="Low complexity" evidence="2">
    <location>
        <begin position="1577"/>
        <end position="1590"/>
    </location>
</feature>
<dbReference type="PANTHER" id="PTHR13958">
    <property type="entry name" value="CENTROSOME-ASSOCIATED PROTEIN 350"/>
    <property type="match status" value="1"/>
</dbReference>
<dbReference type="GO" id="GO:0005813">
    <property type="term" value="C:centrosome"/>
    <property type="evidence" value="ECO:0007669"/>
    <property type="project" value="InterPro"/>
</dbReference>
<keyword evidence="4" id="KW-1185">Reference proteome</keyword>
<dbReference type="GO" id="GO:0034453">
    <property type="term" value="P:microtubule anchoring"/>
    <property type="evidence" value="ECO:0007669"/>
    <property type="project" value="InterPro"/>
</dbReference>
<feature type="compositionally biased region" description="Polar residues" evidence="2">
    <location>
        <begin position="1683"/>
        <end position="1692"/>
    </location>
</feature>
<feature type="compositionally biased region" description="Gly residues" evidence="2">
    <location>
        <begin position="1532"/>
        <end position="1544"/>
    </location>
</feature>
<feature type="region of interest" description="Disordered" evidence="2">
    <location>
        <begin position="1683"/>
        <end position="1845"/>
    </location>
</feature>
<reference evidence="3" key="1">
    <citation type="submission" date="2023-06" db="EMBL/GenBank/DDBJ databases">
        <title>Reference genome for the Northern bat (Eptesicus nilssonii), a most northern bat species.</title>
        <authorList>
            <person name="Laine V.N."/>
            <person name="Pulliainen A.T."/>
            <person name="Lilley T.M."/>
        </authorList>
    </citation>
    <scope>NUCLEOTIDE SEQUENCE</scope>
    <source>
        <strain evidence="3">BLF_Eptnil</strain>
        <tissue evidence="3">Kidney</tissue>
    </source>
</reference>
<feature type="region of interest" description="Disordered" evidence="2">
    <location>
        <begin position="1405"/>
        <end position="1555"/>
    </location>
</feature>
<evidence type="ECO:0000313" key="3">
    <source>
        <dbReference type="EMBL" id="KAK1333905.1"/>
    </source>
</evidence>
<feature type="region of interest" description="Disordered" evidence="2">
    <location>
        <begin position="1239"/>
        <end position="1385"/>
    </location>
</feature>
<accession>A0AA40HNB6</accession>
<organism evidence="3 4">
    <name type="scientific">Cnephaeus nilssonii</name>
    <name type="common">Northern bat</name>
    <name type="synonym">Eptesicus nilssonii</name>
    <dbReference type="NCBI Taxonomy" id="3371016"/>
    <lineage>
        <taxon>Eukaryota</taxon>
        <taxon>Metazoa</taxon>
        <taxon>Chordata</taxon>
        <taxon>Craniata</taxon>
        <taxon>Vertebrata</taxon>
        <taxon>Euteleostomi</taxon>
        <taxon>Mammalia</taxon>
        <taxon>Eutheria</taxon>
        <taxon>Laurasiatheria</taxon>
        <taxon>Chiroptera</taxon>
        <taxon>Yangochiroptera</taxon>
        <taxon>Vespertilionidae</taxon>
        <taxon>Cnephaeus</taxon>
    </lineage>
</organism>
<evidence type="ECO:0008006" key="5">
    <source>
        <dbReference type="Google" id="ProtNLM"/>
    </source>
</evidence>
<comment type="caution">
    <text evidence="3">The sequence shown here is derived from an EMBL/GenBank/DDBJ whole genome shotgun (WGS) entry which is preliminary data.</text>
</comment>
<name>A0AA40HNB6_CNENI</name>
<dbReference type="Proteomes" id="UP001177744">
    <property type="component" value="Unassembled WGS sequence"/>
</dbReference>
<feature type="region of interest" description="Disordered" evidence="2">
    <location>
        <begin position="1882"/>
        <end position="1902"/>
    </location>
</feature>
<feature type="region of interest" description="Disordered" evidence="2">
    <location>
        <begin position="572"/>
        <end position="591"/>
    </location>
</feature>
<evidence type="ECO:0000313" key="4">
    <source>
        <dbReference type="Proteomes" id="UP001177744"/>
    </source>
</evidence>
<feature type="compositionally biased region" description="Low complexity" evidence="2">
    <location>
        <begin position="10"/>
        <end position="20"/>
    </location>
</feature>
<feature type="compositionally biased region" description="Low complexity" evidence="2">
    <location>
        <begin position="1353"/>
        <end position="1383"/>
    </location>
</feature>
<dbReference type="PANTHER" id="PTHR13958:SF5">
    <property type="entry name" value="COILED-COIL DOMAIN-CONTAINING PROTEIN 187"/>
    <property type="match status" value="1"/>
</dbReference>
<feature type="compositionally biased region" description="Polar residues" evidence="2">
    <location>
        <begin position="1887"/>
        <end position="1902"/>
    </location>
</feature>
<feature type="region of interest" description="Disordered" evidence="2">
    <location>
        <begin position="1103"/>
        <end position="1123"/>
    </location>
</feature>
<feature type="region of interest" description="Disordered" evidence="2">
    <location>
        <begin position="156"/>
        <end position="287"/>
    </location>
</feature>
<feature type="region of interest" description="Disordered" evidence="2">
    <location>
        <begin position="1"/>
        <end position="139"/>
    </location>
</feature>
<feature type="region of interest" description="Disordered" evidence="2">
    <location>
        <begin position="453"/>
        <end position="498"/>
    </location>
</feature>